<keyword evidence="3" id="KW-1185">Reference proteome</keyword>
<keyword evidence="1" id="KW-1133">Transmembrane helix</keyword>
<dbReference type="RefSeq" id="WP_348705349.1">
    <property type="nucleotide sequence ID" value="NZ_CAXIYA010000033.1"/>
</dbReference>
<reference evidence="2 3" key="1">
    <citation type="submission" date="2024-05" db="EMBL/GenBank/DDBJ databases">
        <authorList>
            <person name="Duchaud E."/>
        </authorList>
    </citation>
    <scope>NUCLEOTIDE SEQUENCE [LARGE SCALE GENOMIC DNA]</scope>
    <source>
        <strain evidence="2">Ena-SAMPLE-TAB-13-05-2024-13:56:06:370-140305</strain>
    </source>
</reference>
<accession>A0ABM9PMM2</accession>
<keyword evidence="1" id="KW-0812">Transmembrane</keyword>
<dbReference type="EMBL" id="CAXJRC010000022">
    <property type="protein sequence ID" value="CAL2106954.1"/>
    <property type="molecule type" value="Genomic_DNA"/>
</dbReference>
<name>A0ABM9PMM2_9FLAO</name>
<evidence type="ECO:0000313" key="2">
    <source>
        <dbReference type="EMBL" id="CAL2106954.1"/>
    </source>
</evidence>
<sequence>MKKLIKPDNLSPKEKKKNIIKIFLLAAILLTFFYYKNSFEKETKNILKSNFGVTEARVIGKTLSKINGNEFEFYVGKKKYTYPNNNPLILYNNEYYKVKYSRDNPKICEIILTEPIIKDINDYTINIGKITNTESYTPNKIEFTYNYLGENYSRRIYVNDCSKYKTDKKYEIIINKKVPKIAYLKNMFNFQ</sequence>
<protein>
    <submittedName>
        <fullName evidence="2">Uncharacterized protein</fullName>
    </submittedName>
</protein>
<organism evidence="2 3">
    <name type="scientific">Tenacibaculum vairaonense</name>
    <dbReference type="NCBI Taxonomy" id="3137860"/>
    <lineage>
        <taxon>Bacteria</taxon>
        <taxon>Pseudomonadati</taxon>
        <taxon>Bacteroidota</taxon>
        <taxon>Flavobacteriia</taxon>
        <taxon>Flavobacteriales</taxon>
        <taxon>Flavobacteriaceae</taxon>
        <taxon>Tenacibaculum</taxon>
    </lineage>
</organism>
<keyword evidence="1" id="KW-0472">Membrane</keyword>
<evidence type="ECO:0000313" key="3">
    <source>
        <dbReference type="Proteomes" id="UP001497602"/>
    </source>
</evidence>
<proteinExistence type="predicted"/>
<evidence type="ECO:0000256" key="1">
    <source>
        <dbReference type="SAM" id="Phobius"/>
    </source>
</evidence>
<comment type="caution">
    <text evidence="2">The sequence shown here is derived from an EMBL/GenBank/DDBJ whole genome shotgun (WGS) entry which is preliminary data.</text>
</comment>
<feature type="transmembrane region" description="Helical" evidence="1">
    <location>
        <begin position="18"/>
        <end position="35"/>
    </location>
</feature>
<gene>
    <name evidence="2" type="ORF">T190115A13A_20234</name>
</gene>
<dbReference type="Proteomes" id="UP001497602">
    <property type="component" value="Unassembled WGS sequence"/>
</dbReference>